<dbReference type="InterPro" id="IPR011009">
    <property type="entry name" value="Kinase-like_dom_sf"/>
</dbReference>
<keyword evidence="5 12" id="KW-0418">Kinase</keyword>
<evidence type="ECO:0000256" key="7">
    <source>
        <dbReference type="ARBA" id="ARBA00047899"/>
    </source>
</evidence>
<dbReference type="Gene3D" id="3.30.200.20">
    <property type="entry name" value="Phosphorylase Kinase, domain 1"/>
    <property type="match status" value="1"/>
</dbReference>
<evidence type="ECO:0000313" key="12">
    <source>
        <dbReference type="EMBL" id="CAB9499444.1"/>
    </source>
</evidence>
<name>A0A9N8DGV8_9STRA</name>
<dbReference type="Pfam" id="PF00069">
    <property type="entry name" value="Pkinase"/>
    <property type="match status" value="2"/>
</dbReference>
<dbReference type="GO" id="GO:0050684">
    <property type="term" value="P:regulation of mRNA processing"/>
    <property type="evidence" value="ECO:0007669"/>
    <property type="project" value="TreeGrafter"/>
</dbReference>
<gene>
    <name evidence="12" type="ORF">SEMRO_61_G034970.1</name>
</gene>
<evidence type="ECO:0000256" key="6">
    <source>
        <dbReference type="ARBA" id="ARBA00022840"/>
    </source>
</evidence>
<evidence type="ECO:0000259" key="11">
    <source>
        <dbReference type="PROSITE" id="PS50011"/>
    </source>
</evidence>
<feature type="compositionally biased region" description="Basic residues" evidence="10">
    <location>
        <begin position="466"/>
        <end position="483"/>
    </location>
</feature>
<keyword evidence="3" id="KW-0808">Transferase</keyword>
<dbReference type="OrthoDB" id="2649at2759"/>
<feature type="compositionally biased region" description="Acidic residues" evidence="10">
    <location>
        <begin position="114"/>
        <end position="130"/>
    </location>
</feature>
<accession>A0A9N8DGV8</accession>
<comment type="catalytic activity">
    <reaction evidence="7">
        <text>L-threonyl-[protein] + ATP = O-phospho-L-threonyl-[protein] + ADP + H(+)</text>
        <dbReference type="Rhea" id="RHEA:46608"/>
        <dbReference type="Rhea" id="RHEA-COMP:11060"/>
        <dbReference type="Rhea" id="RHEA-COMP:11605"/>
        <dbReference type="ChEBI" id="CHEBI:15378"/>
        <dbReference type="ChEBI" id="CHEBI:30013"/>
        <dbReference type="ChEBI" id="CHEBI:30616"/>
        <dbReference type="ChEBI" id="CHEBI:61977"/>
        <dbReference type="ChEBI" id="CHEBI:456216"/>
        <dbReference type="EC" id="2.7.11.1"/>
    </reaction>
</comment>
<dbReference type="GO" id="GO:0004674">
    <property type="term" value="F:protein serine/threonine kinase activity"/>
    <property type="evidence" value="ECO:0007669"/>
    <property type="project" value="UniProtKB-KW"/>
</dbReference>
<dbReference type="SMART" id="SM00220">
    <property type="entry name" value="S_TKc"/>
    <property type="match status" value="1"/>
</dbReference>
<dbReference type="InterPro" id="IPR000719">
    <property type="entry name" value="Prot_kinase_dom"/>
</dbReference>
<evidence type="ECO:0000256" key="1">
    <source>
        <dbReference type="ARBA" id="ARBA00012513"/>
    </source>
</evidence>
<feature type="domain" description="Protein kinase" evidence="11">
    <location>
        <begin position="244"/>
        <end position="1107"/>
    </location>
</feature>
<dbReference type="GO" id="GO:0005524">
    <property type="term" value="F:ATP binding"/>
    <property type="evidence" value="ECO:0007669"/>
    <property type="project" value="UniProtKB-UniRule"/>
</dbReference>
<dbReference type="EMBL" id="CAICTM010000060">
    <property type="protein sequence ID" value="CAB9499444.1"/>
    <property type="molecule type" value="Genomic_DNA"/>
</dbReference>
<dbReference type="FunFam" id="1.10.510.10:FF:001654">
    <property type="entry name" value="SRSF protein kinase 3"/>
    <property type="match status" value="1"/>
</dbReference>
<dbReference type="AlphaFoldDB" id="A0A9N8DGV8"/>
<dbReference type="PROSITE" id="PS50011">
    <property type="entry name" value="PROTEIN_KINASE_DOM"/>
    <property type="match status" value="1"/>
</dbReference>
<dbReference type="PANTHER" id="PTHR47634:SF9">
    <property type="entry name" value="PROTEIN KINASE DOMAIN-CONTAINING PROTEIN-RELATED"/>
    <property type="match status" value="1"/>
</dbReference>
<comment type="caution">
    <text evidence="12">The sequence shown here is derived from an EMBL/GenBank/DDBJ whole genome shotgun (WGS) entry which is preliminary data.</text>
</comment>
<evidence type="ECO:0000256" key="4">
    <source>
        <dbReference type="ARBA" id="ARBA00022741"/>
    </source>
</evidence>
<dbReference type="GO" id="GO:0000245">
    <property type="term" value="P:spliceosomal complex assembly"/>
    <property type="evidence" value="ECO:0007669"/>
    <property type="project" value="TreeGrafter"/>
</dbReference>
<sequence length="1110" mass="121703">MQFFRGKNKKDSNNNNSNNIDDDEGEGQQSDNNNTKMQESDLLSELDQLASEPTTSAEFSDDPQHATTTAPAAGSGTVMDVIVAGVTSNLSGGSSSAAAGAASGGVESLKMLDSDDGADMDIFDDDDDDYGGGREDFAEKSPSSWVGGGPKKQVSPALREEIKDLLSTPLTIPTLVQPQHKRDEFGTSDDDHDDDDDDDAEGEEDKSSESGEDYTDDEDEGESGYKPGGYHPVNVGDVFNQGRYVVIKKLGWGHFSTVWMVKDRKAQAAGKGTHFYALKVQKSAEHYTEAAMDEVELLDCIAQKRKHEATLLGNPSTDEEGVTAVQMVDHAKFSATLHDSFFHTGPNGRHMCMVFSMLGCNLLSVIKAFNYRGIPIEVVKRMIQGVCKGLDFLHRRCKIIHTDLKPENVLLQFPDQFDDDDEVGASGMASLSIEDEEGKLHGVEKSIQELEAALQDPTLPADERKKIKKRLKRKRQKEKKRAAGKAANNDEDDDDDDDQMDESDDSEDSPDEAAETASPTSPLLSAFTDLTMEKIISSASAMMAPLSGDATESPAESHSRVKRRLNHSPFVLCNFGPHVSELDAKLVQIMRDSVKMSSASAEDMKSRLVDAEKLGGVAEVSFMLRAFAAEEELADAITIALGGVTWDGGSRDDVDRVWRCKISIPTAVVENPAEAASASSASVATYFEIGQKTRTLTSAGEKQDLSELAMLVGANLTDESDDNAELPDAPGSPSASKSPPFSLFKVKFPINATQVVLSLLESRLPGLAFLTYRRDEGIPQLDNILFGSRAKAICNHSLAMRIKDAPLNPLCSMATALVGFDLRLVKDFGASRGDGVAAFDLNDLSNEKVLSWWRARNPLKDRLKAFTGTDPSPEMFTVSAPEDQRESRKTTPVVDQTFVEGGKKLMASESSTEPSSSREPSQSSSVARHSSRQPDLRDKDMLMTCRAVIVDLGNACWTHRHFSEDIQTRQYRAPEVLIGAKYDTSADIWSLGCMTFELLTGDLLFDPRAGEDYDRDEDHLAMFQELLGKMPKRLAVEGKYSKNFFDKKGNLKHIKHLKFWPIQDVLVEKYHFSEVDAHAVADFMTPLLDFDPNTRATALEALRSPWLKDT</sequence>
<dbReference type="PANTHER" id="PTHR47634">
    <property type="entry name" value="PROTEIN KINASE DOMAIN-CONTAINING PROTEIN-RELATED"/>
    <property type="match status" value="1"/>
</dbReference>
<organism evidence="12 13">
    <name type="scientific">Seminavis robusta</name>
    <dbReference type="NCBI Taxonomy" id="568900"/>
    <lineage>
        <taxon>Eukaryota</taxon>
        <taxon>Sar</taxon>
        <taxon>Stramenopiles</taxon>
        <taxon>Ochrophyta</taxon>
        <taxon>Bacillariophyta</taxon>
        <taxon>Bacillariophyceae</taxon>
        <taxon>Bacillariophycidae</taxon>
        <taxon>Naviculales</taxon>
        <taxon>Naviculaceae</taxon>
        <taxon>Seminavis</taxon>
    </lineage>
</organism>
<evidence type="ECO:0000256" key="9">
    <source>
        <dbReference type="PROSITE-ProRule" id="PRU10141"/>
    </source>
</evidence>
<feature type="region of interest" description="Disordered" evidence="10">
    <location>
        <begin position="1"/>
        <end position="76"/>
    </location>
</feature>
<keyword evidence="13" id="KW-1185">Reference proteome</keyword>
<feature type="compositionally biased region" description="Acidic residues" evidence="10">
    <location>
        <begin position="186"/>
        <end position="222"/>
    </location>
</feature>
<feature type="compositionally biased region" description="Low complexity" evidence="10">
    <location>
        <begin position="66"/>
        <end position="76"/>
    </location>
</feature>
<dbReference type="InterPro" id="IPR051334">
    <property type="entry name" value="SRPK"/>
</dbReference>
<evidence type="ECO:0000256" key="10">
    <source>
        <dbReference type="SAM" id="MobiDB-lite"/>
    </source>
</evidence>
<feature type="compositionally biased region" description="Acidic residues" evidence="10">
    <location>
        <begin position="489"/>
        <end position="514"/>
    </location>
</feature>
<evidence type="ECO:0000256" key="5">
    <source>
        <dbReference type="ARBA" id="ARBA00022777"/>
    </source>
</evidence>
<comment type="catalytic activity">
    <reaction evidence="8">
        <text>L-seryl-[protein] + ATP = O-phospho-L-seryl-[protein] + ADP + H(+)</text>
        <dbReference type="Rhea" id="RHEA:17989"/>
        <dbReference type="Rhea" id="RHEA-COMP:9863"/>
        <dbReference type="Rhea" id="RHEA-COMP:11604"/>
        <dbReference type="ChEBI" id="CHEBI:15378"/>
        <dbReference type="ChEBI" id="CHEBI:29999"/>
        <dbReference type="ChEBI" id="CHEBI:30616"/>
        <dbReference type="ChEBI" id="CHEBI:83421"/>
        <dbReference type="ChEBI" id="CHEBI:456216"/>
        <dbReference type="EC" id="2.7.11.1"/>
    </reaction>
</comment>
<feature type="binding site" evidence="9">
    <location>
        <position position="279"/>
    </location>
    <ligand>
        <name>ATP</name>
        <dbReference type="ChEBI" id="CHEBI:30616"/>
    </ligand>
</feature>
<feature type="compositionally biased region" description="Low complexity" evidence="10">
    <location>
        <begin position="908"/>
        <end position="928"/>
    </location>
</feature>
<dbReference type="Proteomes" id="UP001153069">
    <property type="component" value="Unassembled WGS sequence"/>
</dbReference>
<keyword evidence="2" id="KW-0723">Serine/threonine-protein kinase</keyword>
<feature type="region of interest" description="Disordered" evidence="10">
    <location>
        <begin position="169"/>
        <end position="230"/>
    </location>
</feature>
<feature type="region of interest" description="Disordered" evidence="10">
    <location>
        <begin position="109"/>
        <end position="155"/>
    </location>
</feature>
<evidence type="ECO:0000256" key="3">
    <source>
        <dbReference type="ARBA" id="ARBA00022679"/>
    </source>
</evidence>
<evidence type="ECO:0000313" key="13">
    <source>
        <dbReference type="Proteomes" id="UP001153069"/>
    </source>
</evidence>
<dbReference type="Gene3D" id="1.10.510.10">
    <property type="entry name" value="Transferase(Phosphotransferase) domain 1"/>
    <property type="match status" value="2"/>
</dbReference>
<keyword evidence="4 9" id="KW-0547">Nucleotide-binding</keyword>
<feature type="region of interest" description="Disordered" evidence="10">
    <location>
        <begin position="452"/>
        <end position="525"/>
    </location>
</feature>
<dbReference type="InterPro" id="IPR008271">
    <property type="entry name" value="Ser/Thr_kinase_AS"/>
</dbReference>
<dbReference type="EC" id="2.7.11.1" evidence="1"/>
<dbReference type="PROSITE" id="PS00108">
    <property type="entry name" value="PROTEIN_KINASE_ST"/>
    <property type="match status" value="1"/>
</dbReference>
<dbReference type="PROSITE" id="PS00107">
    <property type="entry name" value="PROTEIN_KINASE_ATP"/>
    <property type="match status" value="1"/>
</dbReference>
<evidence type="ECO:0000256" key="8">
    <source>
        <dbReference type="ARBA" id="ARBA00048679"/>
    </source>
</evidence>
<feature type="region of interest" description="Disordered" evidence="10">
    <location>
        <begin position="865"/>
        <end position="935"/>
    </location>
</feature>
<protein>
    <recommendedName>
        <fullName evidence="1">non-specific serine/threonine protein kinase</fullName>
        <ecNumber evidence="1">2.7.11.1</ecNumber>
    </recommendedName>
</protein>
<dbReference type="InterPro" id="IPR017441">
    <property type="entry name" value="Protein_kinase_ATP_BS"/>
</dbReference>
<feature type="compositionally biased region" description="Polar residues" evidence="10">
    <location>
        <begin position="27"/>
        <end position="37"/>
    </location>
</feature>
<dbReference type="SUPFAM" id="SSF56112">
    <property type="entry name" value="Protein kinase-like (PK-like)"/>
    <property type="match status" value="1"/>
</dbReference>
<keyword evidence="6 9" id="KW-0067">ATP-binding</keyword>
<proteinExistence type="predicted"/>
<evidence type="ECO:0000256" key="2">
    <source>
        <dbReference type="ARBA" id="ARBA00022527"/>
    </source>
</evidence>
<reference evidence="12" key="1">
    <citation type="submission" date="2020-06" db="EMBL/GenBank/DDBJ databases">
        <authorList>
            <consortium name="Plant Systems Biology data submission"/>
        </authorList>
    </citation>
    <scope>NUCLEOTIDE SEQUENCE</scope>
    <source>
        <strain evidence="12">D6</strain>
    </source>
</reference>